<feature type="compositionally biased region" description="Basic and acidic residues" evidence="3">
    <location>
        <begin position="367"/>
        <end position="404"/>
    </location>
</feature>
<dbReference type="STRING" id="1169540.A0A0G4FR35"/>
<dbReference type="EMBL" id="CDMY01000487">
    <property type="protein sequence ID" value="CEM16918.1"/>
    <property type="molecule type" value="Genomic_DNA"/>
</dbReference>
<dbReference type="SMART" id="SM00028">
    <property type="entry name" value="TPR"/>
    <property type="match status" value="3"/>
</dbReference>
<keyword evidence="4" id="KW-1133">Transmembrane helix</keyword>
<feature type="compositionally biased region" description="Low complexity" evidence="3">
    <location>
        <begin position="287"/>
        <end position="306"/>
    </location>
</feature>
<dbReference type="PANTHER" id="PTHR46512">
    <property type="entry name" value="PEPTIDYLPROLYL ISOMERASE"/>
    <property type="match status" value="1"/>
</dbReference>
<protein>
    <submittedName>
        <fullName evidence="5">Uncharacterized protein</fullName>
    </submittedName>
</protein>
<feature type="coiled-coil region" evidence="2">
    <location>
        <begin position="82"/>
        <end position="109"/>
    </location>
</feature>
<dbReference type="SUPFAM" id="SSF48452">
    <property type="entry name" value="TPR-like"/>
    <property type="match status" value="1"/>
</dbReference>
<proteinExistence type="predicted"/>
<feature type="region of interest" description="Disordered" evidence="3">
    <location>
        <begin position="25"/>
        <end position="66"/>
    </location>
</feature>
<evidence type="ECO:0000313" key="5">
    <source>
        <dbReference type="EMBL" id="CEM16918.1"/>
    </source>
</evidence>
<feature type="compositionally biased region" description="Basic and acidic residues" evidence="3">
    <location>
        <begin position="27"/>
        <end position="45"/>
    </location>
</feature>
<dbReference type="InParanoid" id="A0A0G4FR35"/>
<dbReference type="InterPro" id="IPR011990">
    <property type="entry name" value="TPR-like_helical_dom_sf"/>
</dbReference>
<evidence type="ECO:0000313" key="6">
    <source>
        <dbReference type="Proteomes" id="UP000041254"/>
    </source>
</evidence>
<dbReference type="InterPro" id="IPR019734">
    <property type="entry name" value="TPR_rpt"/>
</dbReference>
<dbReference type="Gene3D" id="1.25.40.10">
    <property type="entry name" value="Tetratricopeptide repeat domain"/>
    <property type="match status" value="1"/>
</dbReference>
<dbReference type="AlphaFoldDB" id="A0A0G4FR35"/>
<keyword evidence="6" id="KW-1185">Reference proteome</keyword>
<dbReference type="PROSITE" id="PS50293">
    <property type="entry name" value="TPR_REGION"/>
    <property type="match status" value="1"/>
</dbReference>
<organism evidence="5 6">
    <name type="scientific">Vitrella brassicaformis (strain CCMP3155)</name>
    <dbReference type="NCBI Taxonomy" id="1169540"/>
    <lineage>
        <taxon>Eukaryota</taxon>
        <taxon>Sar</taxon>
        <taxon>Alveolata</taxon>
        <taxon>Colpodellida</taxon>
        <taxon>Vitrellaceae</taxon>
        <taxon>Vitrella</taxon>
    </lineage>
</organism>
<gene>
    <name evidence="5" type="ORF">Vbra_2558</name>
</gene>
<accession>A0A0G4FR35</accession>
<dbReference type="InterPro" id="IPR050754">
    <property type="entry name" value="FKBP4/5/8-like"/>
</dbReference>
<evidence type="ECO:0000256" key="2">
    <source>
        <dbReference type="SAM" id="Coils"/>
    </source>
</evidence>
<dbReference type="VEuPathDB" id="CryptoDB:Vbra_2558"/>
<name>A0A0G4FR35_VITBC</name>
<feature type="region of interest" description="Disordered" evidence="3">
    <location>
        <begin position="281"/>
        <end position="415"/>
    </location>
</feature>
<reference evidence="5 6" key="1">
    <citation type="submission" date="2014-11" db="EMBL/GenBank/DDBJ databases">
        <authorList>
            <person name="Zhu J."/>
            <person name="Qi W."/>
            <person name="Song R."/>
        </authorList>
    </citation>
    <scope>NUCLEOTIDE SEQUENCE [LARGE SCALE GENOMIC DNA]</scope>
</reference>
<dbReference type="Pfam" id="PF00515">
    <property type="entry name" value="TPR_1"/>
    <property type="match status" value="1"/>
</dbReference>
<keyword evidence="4" id="KW-0812">Transmembrane</keyword>
<evidence type="ECO:0000256" key="4">
    <source>
        <dbReference type="SAM" id="Phobius"/>
    </source>
</evidence>
<keyword evidence="2" id="KW-0175">Coiled coil</keyword>
<sequence length="454" mass="50682">MSTKSSLSGGSGVWTSVSAHSIAEGLIADHERAKEEKRRVAEKAKATANQARDVLSDPSLSASPADPLRQVTDINYQKFDRMAKSLTDAEKAEEEAKQMKAMAQRQMLSCSHDHSKERQIYEKPTEEKIKAAERFREEGNIAFRNRNYGLAATHYRRALVQFDYTFPETEEDKKWMESVQLACHLNFAATKLHMREFDDVRTHTRLALDIDPNNVKAFFRRGTASMKEDKYEEAASDFSQALKLEPNNREVQQALLALQQKQRHYQQQSKKVITKMFTETTDDDQHQQTAAANHAQAAAPAPVAPHSNTILRPKAPTAELQPPSDTPAPTMPAEQATATQQNDERRESDARVPPVTESSGLRHRGGRGGEEVMRQQREGERPASRERGSRNQADTRKAEAERGGQIESGAGGGGDSLVLIEEVERSVMRIMGTLLLFSAALTLSFGVWMLCQHG</sequence>
<dbReference type="Proteomes" id="UP000041254">
    <property type="component" value="Unassembled WGS sequence"/>
</dbReference>
<keyword evidence="1" id="KW-0802">TPR repeat</keyword>
<evidence type="ECO:0000256" key="1">
    <source>
        <dbReference type="PROSITE-ProRule" id="PRU00339"/>
    </source>
</evidence>
<evidence type="ECO:0000256" key="3">
    <source>
        <dbReference type="SAM" id="MobiDB-lite"/>
    </source>
</evidence>
<dbReference type="PROSITE" id="PS50005">
    <property type="entry name" value="TPR"/>
    <property type="match status" value="1"/>
</dbReference>
<feature type="repeat" description="TPR" evidence="1">
    <location>
        <begin position="215"/>
        <end position="248"/>
    </location>
</feature>
<keyword evidence="4" id="KW-0472">Membrane</keyword>
<feature type="compositionally biased region" description="Low complexity" evidence="3">
    <location>
        <begin position="56"/>
        <end position="66"/>
    </location>
</feature>
<feature type="transmembrane region" description="Helical" evidence="4">
    <location>
        <begin position="430"/>
        <end position="451"/>
    </location>
</feature>
<dbReference type="OrthoDB" id="2423701at2759"/>